<dbReference type="InterPro" id="IPR011990">
    <property type="entry name" value="TPR-like_helical_dom_sf"/>
</dbReference>
<dbReference type="InterPro" id="IPR019458">
    <property type="entry name" value="Est1-like_N"/>
</dbReference>
<feature type="compositionally biased region" description="Basic and acidic residues" evidence="1">
    <location>
        <begin position="779"/>
        <end position="792"/>
    </location>
</feature>
<feature type="compositionally biased region" description="Low complexity" evidence="1">
    <location>
        <begin position="738"/>
        <end position="778"/>
    </location>
</feature>
<dbReference type="Proteomes" id="UP000031516">
    <property type="component" value="Unassembled WGS sequence"/>
</dbReference>
<dbReference type="InterPro" id="IPR018834">
    <property type="entry name" value="DNA/RNA-bd_Est1-type"/>
</dbReference>
<feature type="domain" description="Telomerase activating protein Est1-like N-terminal" evidence="3">
    <location>
        <begin position="91"/>
        <end position="215"/>
    </location>
</feature>
<dbReference type="Pfam" id="PF10373">
    <property type="entry name" value="EST1_DNA_bind"/>
    <property type="match status" value="1"/>
</dbReference>
<keyword evidence="5" id="KW-1185">Reference proteome</keyword>
<reference evidence="4 5" key="1">
    <citation type="submission" date="2014-03" db="EMBL/GenBank/DDBJ databases">
        <title>The genome of Kluyveromyces dobzhanskii.</title>
        <authorList>
            <person name="Nystedt B."/>
            <person name="Astrom S."/>
        </authorList>
    </citation>
    <scope>NUCLEOTIDE SEQUENCE [LARGE SCALE GENOMIC DNA]</scope>
    <source>
        <strain evidence="4 5">CBS 2104</strain>
    </source>
</reference>
<dbReference type="Pfam" id="PF10374">
    <property type="entry name" value="EST1"/>
    <property type="match status" value="1"/>
</dbReference>
<evidence type="ECO:0000259" key="3">
    <source>
        <dbReference type="Pfam" id="PF10374"/>
    </source>
</evidence>
<name>A0A0A8LDA2_9SACH</name>
<organism evidence="4 5">
    <name type="scientific">Kluyveromyces dobzhanskii CBS 2104</name>
    <dbReference type="NCBI Taxonomy" id="1427455"/>
    <lineage>
        <taxon>Eukaryota</taxon>
        <taxon>Fungi</taxon>
        <taxon>Dikarya</taxon>
        <taxon>Ascomycota</taxon>
        <taxon>Saccharomycotina</taxon>
        <taxon>Saccharomycetes</taxon>
        <taxon>Saccharomycetales</taxon>
        <taxon>Saccharomycetaceae</taxon>
        <taxon>Kluyveromyces</taxon>
    </lineage>
</organism>
<feature type="region of interest" description="Disordered" evidence="1">
    <location>
        <begin position="656"/>
        <end position="679"/>
    </location>
</feature>
<dbReference type="SUPFAM" id="SSF48452">
    <property type="entry name" value="TPR-like"/>
    <property type="match status" value="1"/>
</dbReference>
<proteinExistence type="predicted"/>
<feature type="domain" description="DNA/RNA-binding" evidence="2">
    <location>
        <begin position="231"/>
        <end position="542"/>
    </location>
</feature>
<dbReference type="Gene3D" id="1.25.40.10">
    <property type="entry name" value="Tetratricopeptide repeat domain"/>
    <property type="match status" value="1"/>
</dbReference>
<gene>
    <name evidence="4" type="ORF">KLDO_g4520</name>
</gene>
<protein>
    <submittedName>
        <fullName evidence="4">WGS project CCBQ000000000 data, contig 00058</fullName>
    </submittedName>
</protein>
<sequence>MESKQNIHLQETFLGFRSQLQSVLETDIFRDDTVVKGAIQMIHSKIMQMLPQALVPEGVPQGTNRDSVTLSVDAHDIRSNPEIRSSDAHLILDLTWKRVHYPIFKYFQNWRNRNVAEGSRPNYAGHRQLNSILQKIFPQIHKLYYSTVELIFANYNLTALIPSDTRSKLNISAKKFNDDALGVLTPEDPFAIDCVMTLQRCLLYIGCAQRYKIIMEHLSDRYQQADFQKPIRYLDISSTIVPSVGETFLQRGICYTHTKNFGNAAYQFARSSLSRLPSDAGTLNFSNLLGDPNGSLFKKLLNSLDDLKVQETIKKRIINMEIMEFYILPLIGSHIFPQTWKNNRHSDRLKHFQTLLFDKIEIRYIKNISMIFQDLILLIGGFHMHQLINGASSNATSFTETTFNSGKPLLNEDGSANNANGSGNSNSGIGEGQHHSEAKFLEFIFKFFTHLVDKVIMKEFRNYEMYQYLAMVRIMMCWIKSHKNVLRFAHRSTAFCQSIVNLTNEFLSSNEWSIDLENLHRPTRDYFYEEDIMLKEFQPTKFTLSDFNDEKLLAMDNLPDRLVGKIKTKLTAKEEHSSRVQVLVFSNKKFLEKNCCGFQLDAESRRYVNTAVKRNKAKSLPNINKFEPITKSFSSENGNGKSYQQKNGFSVAFTTRENSNESGSSADLSSSPRLTDNILKDNSTSGNVWNYSGSSAPQAPLNFNPNSSFSVSTRLERNENEKSFSLFNRTELLNNCHNGSNSTSTSNGSVSSPFSSMHVQSSSSSIPLSSTNTTASSTDSREDSNGLHEDPKLNGQNLSTFNNYLQNNSHDSQISIFARDNVVISSQVNNSAGLYEQAQQRTYMGSQYAQFNNPFHSFSPQFDNLRNHENPSQNPSNVRRDSQFFPNNNLSTAADCLPSMAQKVDDQFNFFFYS</sequence>
<evidence type="ECO:0000313" key="5">
    <source>
        <dbReference type="Proteomes" id="UP000031516"/>
    </source>
</evidence>
<comment type="caution">
    <text evidence="4">The sequence shown here is derived from an EMBL/GenBank/DDBJ whole genome shotgun (WGS) entry which is preliminary data.</text>
</comment>
<accession>A0A0A8LDA2</accession>
<dbReference type="OrthoDB" id="69928at2759"/>
<dbReference type="EMBL" id="CCBQ010000047">
    <property type="protein sequence ID" value="CDO96313.1"/>
    <property type="molecule type" value="Genomic_DNA"/>
</dbReference>
<evidence type="ECO:0000256" key="1">
    <source>
        <dbReference type="SAM" id="MobiDB-lite"/>
    </source>
</evidence>
<dbReference type="AlphaFoldDB" id="A0A0A8LDA2"/>
<feature type="region of interest" description="Disordered" evidence="1">
    <location>
        <begin position="738"/>
        <end position="799"/>
    </location>
</feature>
<evidence type="ECO:0000259" key="2">
    <source>
        <dbReference type="Pfam" id="PF10373"/>
    </source>
</evidence>
<evidence type="ECO:0000313" key="4">
    <source>
        <dbReference type="EMBL" id="CDO96313.1"/>
    </source>
</evidence>